<accession>T1X5W5</accession>
<name>T1X5W5_VARPD</name>
<dbReference type="KEGG" id="vpd:VAPA_1c07170"/>
<proteinExistence type="predicted"/>
<feature type="compositionally biased region" description="Basic and acidic residues" evidence="1">
    <location>
        <begin position="95"/>
        <end position="105"/>
    </location>
</feature>
<feature type="compositionally biased region" description="Polar residues" evidence="1">
    <location>
        <begin position="85"/>
        <end position="94"/>
    </location>
</feature>
<evidence type="ECO:0000256" key="1">
    <source>
        <dbReference type="SAM" id="MobiDB-lite"/>
    </source>
</evidence>
<dbReference type="EMBL" id="CP003911">
    <property type="protein sequence ID" value="AGU47846.1"/>
    <property type="molecule type" value="Genomic_DNA"/>
</dbReference>
<gene>
    <name evidence="2" type="ORF">VAPA_1c07170</name>
</gene>
<protein>
    <submittedName>
        <fullName evidence="2">Putative transposase</fullName>
    </submittedName>
</protein>
<evidence type="ECO:0000313" key="3">
    <source>
        <dbReference type="Proteomes" id="UP000016223"/>
    </source>
</evidence>
<dbReference type="HOGENOM" id="CLU_2235421_0_0_4"/>
<evidence type="ECO:0000313" key="2">
    <source>
        <dbReference type="EMBL" id="AGU47846.1"/>
    </source>
</evidence>
<reference evidence="2 3" key="1">
    <citation type="submission" date="2012-10" db="EMBL/GenBank/DDBJ databases">
        <title>Genome sequence of Variovorax paradoxus B4.</title>
        <authorList>
            <person name="Schuldes J."/>
            <person name="Brandt U."/>
            <person name="Hiessl S."/>
            <person name="Wuebbeler J.H."/>
            <person name="Thuermer A."/>
            <person name="Steinbuechel A."/>
            <person name="Daniel R."/>
        </authorList>
    </citation>
    <scope>NUCLEOTIDE SEQUENCE [LARGE SCALE GENOMIC DNA]</scope>
    <source>
        <strain evidence="2 3">B4</strain>
    </source>
</reference>
<dbReference type="AlphaFoldDB" id="T1X5W5"/>
<sequence length="105" mass="12088">MKRRPRIYYSDSQKALMWERWKQGWTLHEIGKLFDRPHTSIHRILAETGGIPTSAAIARIDCADAGRTRVDLESDCGRRIDSINCSSARSSGIDDQSRDQAQWRR</sequence>
<dbReference type="Proteomes" id="UP000016223">
    <property type="component" value="Chromosome 1"/>
</dbReference>
<organism evidence="2 3">
    <name type="scientific">Variovorax paradoxus B4</name>
    <dbReference type="NCBI Taxonomy" id="1246301"/>
    <lineage>
        <taxon>Bacteria</taxon>
        <taxon>Pseudomonadati</taxon>
        <taxon>Pseudomonadota</taxon>
        <taxon>Betaproteobacteria</taxon>
        <taxon>Burkholderiales</taxon>
        <taxon>Comamonadaceae</taxon>
        <taxon>Variovorax</taxon>
    </lineage>
</organism>
<feature type="region of interest" description="Disordered" evidence="1">
    <location>
        <begin position="85"/>
        <end position="105"/>
    </location>
</feature>